<dbReference type="InterPro" id="IPR050356">
    <property type="entry name" value="SulA_CellDiv_inhibitor"/>
</dbReference>
<organism evidence="5 6">
    <name type="scientific">Streptomyces caatingaensis</name>
    <dbReference type="NCBI Taxonomy" id="1678637"/>
    <lineage>
        <taxon>Bacteria</taxon>
        <taxon>Bacillati</taxon>
        <taxon>Actinomycetota</taxon>
        <taxon>Actinomycetes</taxon>
        <taxon>Kitasatosporales</taxon>
        <taxon>Streptomycetaceae</taxon>
        <taxon>Streptomyces</taxon>
    </lineage>
</organism>
<gene>
    <name evidence="5" type="ORF">AC230_22865</name>
</gene>
<dbReference type="PANTHER" id="PTHR35369">
    <property type="entry name" value="BLR3025 PROTEIN-RELATED"/>
    <property type="match status" value="1"/>
</dbReference>
<protein>
    <recommendedName>
        <fullName evidence="4">UmuC domain-containing protein</fullName>
    </recommendedName>
</protein>
<sequence length="318" mass="34104">MHVRIRRRRGGEGGLPELMAVLGRFTPVAQALPPCAAVARVDGALRLFGLGPADLARRLRLQAAAWYGLDTAVGIGPSWTVAATASSRTGPDGVRHVRPEDVEDFLGPLPVGELYGIRRTQAEELGRLGVETIGQLAALPPATALRILGRQARPLQERARGGDRRAVVPGRATETVGVRADFAEDTLDGPRARATALRLAAELGARLRSRHQAARSVTVVVRTADRRELSRTRTLPAPSPHTDDLREAVYGILDGFGLQRARMRRIGLVADAVDDTQAHTQLTLDRAREARLRVEPVIDALNARYGPGTIGPAAAFAA</sequence>
<comment type="caution">
    <text evidence="5">The sequence shown here is derived from an EMBL/GenBank/DDBJ whole genome shotgun (WGS) entry which is preliminary data.</text>
</comment>
<dbReference type="InterPro" id="IPR017961">
    <property type="entry name" value="DNA_pol_Y-fam_little_finger"/>
</dbReference>
<dbReference type="GO" id="GO:0003684">
    <property type="term" value="F:damaged DNA binding"/>
    <property type="evidence" value="ECO:0007669"/>
    <property type="project" value="InterPro"/>
</dbReference>
<evidence type="ECO:0000313" key="6">
    <source>
        <dbReference type="Proteomes" id="UP000037288"/>
    </source>
</evidence>
<dbReference type="PROSITE" id="PS50173">
    <property type="entry name" value="UMUC"/>
    <property type="match status" value="1"/>
</dbReference>
<evidence type="ECO:0000256" key="1">
    <source>
        <dbReference type="ARBA" id="ARBA00010945"/>
    </source>
</evidence>
<dbReference type="InterPro" id="IPR043502">
    <property type="entry name" value="DNA/RNA_pol_sf"/>
</dbReference>
<comment type="similarity">
    <text evidence="1">Belongs to the DNA polymerase type-Y family.</text>
</comment>
<evidence type="ECO:0000256" key="2">
    <source>
        <dbReference type="ARBA" id="ARBA00022763"/>
    </source>
</evidence>
<dbReference type="AlphaFoldDB" id="A0A0K9XCA9"/>
<dbReference type="Pfam" id="PF11799">
    <property type="entry name" value="IMS_C"/>
    <property type="match status" value="1"/>
</dbReference>
<accession>A0A0K9XCA9</accession>
<dbReference type="Gene3D" id="1.10.150.20">
    <property type="entry name" value="5' to 3' exonuclease, C-terminal subdomain"/>
    <property type="match status" value="1"/>
</dbReference>
<dbReference type="SUPFAM" id="SSF100879">
    <property type="entry name" value="Lesion bypass DNA polymerase (Y-family), little finger domain"/>
    <property type="match status" value="1"/>
</dbReference>
<evidence type="ECO:0000256" key="3">
    <source>
        <dbReference type="ARBA" id="ARBA00025589"/>
    </source>
</evidence>
<dbReference type="SUPFAM" id="SSF56672">
    <property type="entry name" value="DNA/RNA polymerases"/>
    <property type="match status" value="1"/>
</dbReference>
<dbReference type="PANTHER" id="PTHR35369:SF2">
    <property type="entry name" value="BLR3025 PROTEIN"/>
    <property type="match status" value="1"/>
</dbReference>
<dbReference type="InterPro" id="IPR043128">
    <property type="entry name" value="Rev_trsase/Diguanyl_cyclase"/>
</dbReference>
<evidence type="ECO:0000259" key="4">
    <source>
        <dbReference type="PROSITE" id="PS50173"/>
    </source>
</evidence>
<name>A0A0K9XCA9_9ACTN</name>
<dbReference type="InterPro" id="IPR001126">
    <property type="entry name" value="UmuC"/>
</dbReference>
<feature type="domain" description="UmuC" evidence="4">
    <location>
        <begin position="57"/>
        <end position="118"/>
    </location>
</feature>
<dbReference type="PATRIC" id="fig|1678637.3.peg.4899"/>
<dbReference type="STRING" id="1678637.AC230_22865"/>
<proteinExistence type="inferred from homology"/>
<dbReference type="Gene3D" id="3.30.70.270">
    <property type="match status" value="1"/>
</dbReference>
<dbReference type="Gene3D" id="3.30.1490.100">
    <property type="entry name" value="DNA polymerase, Y-family, little finger domain"/>
    <property type="match status" value="1"/>
</dbReference>
<comment type="function">
    <text evidence="3">Poorly processive, error-prone DNA polymerase involved in untargeted mutagenesis. Copies undamaged DNA at stalled replication forks, which arise in vivo from mismatched or misaligned primer ends. These misaligned primers can be extended by PolIV. Exhibits no 3'-5' exonuclease (proofreading) activity. May be involved in translesional synthesis, in conjunction with the beta clamp from PolIII.</text>
</comment>
<reference evidence="6" key="1">
    <citation type="submission" date="2015-07" db="EMBL/GenBank/DDBJ databases">
        <title>Draft genome sequence of Streptomyces sp. CMAA 1322, a bacterium isolated from Caatinga biome, from dry forest semiarid of Brazil.</title>
        <authorList>
            <person name="Santos S.N."/>
            <person name="Gacesa R."/>
            <person name="Taketani R.G."/>
            <person name="Long P.F."/>
            <person name="Melo I.S."/>
        </authorList>
    </citation>
    <scope>NUCLEOTIDE SEQUENCE [LARGE SCALE GENOMIC DNA]</scope>
    <source>
        <strain evidence="6">CMAA 1322</strain>
    </source>
</reference>
<dbReference type="Proteomes" id="UP000037288">
    <property type="component" value="Unassembled WGS sequence"/>
</dbReference>
<keyword evidence="6" id="KW-1185">Reference proteome</keyword>
<dbReference type="GO" id="GO:0006281">
    <property type="term" value="P:DNA repair"/>
    <property type="evidence" value="ECO:0007669"/>
    <property type="project" value="InterPro"/>
</dbReference>
<evidence type="ECO:0000313" key="5">
    <source>
        <dbReference type="EMBL" id="KNB50287.1"/>
    </source>
</evidence>
<dbReference type="InterPro" id="IPR036775">
    <property type="entry name" value="DNA_pol_Y-fam_lit_finger_sf"/>
</dbReference>
<dbReference type="EMBL" id="LFXA01000017">
    <property type="protein sequence ID" value="KNB50287.1"/>
    <property type="molecule type" value="Genomic_DNA"/>
</dbReference>
<keyword evidence="2" id="KW-0227">DNA damage</keyword>